<feature type="compositionally biased region" description="Basic and acidic residues" evidence="6">
    <location>
        <begin position="255"/>
        <end position="269"/>
    </location>
</feature>
<feature type="domain" description="Peptidase M16 C-terminal" evidence="9">
    <location>
        <begin position="202"/>
        <end position="382"/>
    </location>
</feature>
<evidence type="ECO:0000256" key="5">
    <source>
        <dbReference type="ARBA" id="ARBA00023049"/>
    </source>
</evidence>
<dbReference type="STRING" id="861299.J421_0764"/>
<dbReference type="RefSeq" id="WP_104022217.1">
    <property type="nucleotide sequence ID" value="NZ_CP007128.1"/>
</dbReference>
<dbReference type="PATRIC" id="fig|861299.3.peg.779"/>
<evidence type="ECO:0000259" key="9">
    <source>
        <dbReference type="Pfam" id="PF05193"/>
    </source>
</evidence>
<evidence type="ECO:0000256" key="2">
    <source>
        <dbReference type="ARBA" id="ARBA00022670"/>
    </source>
</evidence>
<evidence type="ECO:0000313" key="10">
    <source>
        <dbReference type="EMBL" id="AHG88301.1"/>
    </source>
</evidence>
<proteinExistence type="inferred from homology"/>
<evidence type="ECO:0000256" key="1">
    <source>
        <dbReference type="ARBA" id="ARBA00007261"/>
    </source>
</evidence>
<feature type="chain" id="PRO_5004795299" evidence="7">
    <location>
        <begin position="23"/>
        <end position="464"/>
    </location>
</feature>
<dbReference type="GO" id="GO:0008237">
    <property type="term" value="F:metallopeptidase activity"/>
    <property type="evidence" value="ECO:0007669"/>
    <property type="project" value="UniProtKB-KW"/>
</dbReference>
<feature type="domain" description="Peptidase M16 N-terminal" evidence="8">
    <location>
        <begin position="45"/>
        <end position="163"/>
    </location>
</feature>
<dbReference type="InterPro" id="IPR011765">
    <property type="entry name" value="Pept_M16_N"/>
</dbReference>
<keyword evidence="4" id="KW-0862">Zinc</keyword>
<dbReference type="Pfam" id="PF00675">
    <property type="entry name" value="Peptidase_M16"/>
    <property type="match status" value="1"/>
</dbReference>
<feature type="signal peptide" evidence="7">
    <location>
        <begin position="1"/>
        <end position="22"/>
    </location>
</feature>
<dbReference type="InParanoid" id="W0RBZ6"/>
<keyword evidence="3" id="KW-0378">Hydrolase</keyword>
<dbReference type="InterPro" id="IPR050626">
    <property type="entry name" value="Peptidase_M16"/>
</dbReference>
<sequence>MRSRLLAAAALGVVAVASPLVGQPPNAVRGLQVPVEYHKLPNGLRVVLSPDRTIPTTVVGVYYGVGFRNEPKDRTGFAHLFEHLMFQGSRNLGKMEFIKLVESSGGILNGSTRFDFTNYFEVVPSNTLERALWAEADRMRGLAITQDNLVNQQGVVKNEVRVNVLNQPYGGFPWLDMPQHANTNWQNAHNFYGDLTDLDAATLTDAQAFFKTYYAPNNAALVVTGDFDPSQALAWVRKYFAEIPSQPQPPAPDLSEPRQTAEKRATRPDPLAKRPALGIAYHVPERWTPEWFAFGLLDQILAQGRDSRLYDAVVRKRALAGGVGAGINVGLGNMFNYKGPMLYILSAIHDPDKSADTLVAVIDSTIGTLRDAPVDRATLDRALVKMRSNLYAQMEALAGFGKADMLASFALFDDDPARINRLEAGFAAVTPELLQRTAQEYLRPTNRTILTVVPAPAAGAKSSQ</sequence>
<dbReference type="eggNOG" id="COG0612">
    <property type="taxonomic scope" value="Bacteria"/>
</dbReference>
<dbReference type="OrthoDB" id="9811314at2"/>
<keyword evidence="2" id="KW-0645">Protease</keyword>
<evidence type="ECO:0000256" key="7">
    <source>
        <dbReference type="SAM" id="SignalP"/>
    </source>
</evidence>
<evidence type="ECO:0000313" key="11">
    <source>
        <dbReference type="Proteomes" id="UP000019151"/>
    </source>
</evidence>
<dbReference type="HOGENOM" id="CLU_009902_1_1_0"/>
<accession>W0RBZ6</accession>
<comment type="similarity">
    <text evidence="1">Belongs to the peptidase M16 family.</text>
</comment>
<keyword evidence="5" id="KW-0482">Metalloprotease</keyword>
<evidence type="ECO:0000259" key="8">
    <source>
        <dbReference type="Pfam" id="PF00675"/>
    </source>
</evidence>
<dbReference type="Gene3D" id="3.30.830.10">
    <property type="entry name" value="Metalloenzyme, LuxS/M16 peptidase-like"/>
    <property type="match status" value="2"/>
</dbReference>
<dbReference type="InterPro" id="IPR007863">
    <property type="entry name" value="Peptidase_M16_C"/>
</dbReference>
<evidence type="ECO:0000256" key="4">
    <source>
        <dbReference type="ARBA" id="ARBA00022833"/>
    </source>
</evidence>
<evidence type="ECO:0000256" key="3">
    <source>
        <dbReference type="ARBA" id="ARBA00022801"/>
    </source>
</evidence>
<dbReference type="InterPro" id="IPR011249">
    <property type="entry name" value="Metalloenz_LuxS/M16"/>
</dbReference>
<keyword evidence="11" id="KW-1185">Reference proteome</keyword>
<feature type="region of interest" description="Disordered" evidence="6">
    <location>
        <begin position="244"/>
        <end position="269"/>
    </location>
</feature>
<dbReference type="EMBL" id="CP007128">
    <property type="protein sequence ID" value="AHG88301.1"/>
    <property type="molecule type" value="Genomic_DNA"/>
</dbReference>
<name>W0RBZ6_9BACT</name>
<gene>
    <name evidence="10" type="ORF">J421_0764</name>
</gene>
<protein>
    <submittedName>
        <fullName evidence="10">Peptidase M16 domain protein</fullName>
    </submittedName>
</protein>
<dbReference type="AlphaFoldDB" id="W0RBZ6"/>
<dbReference type="GO" id="GO:0006508">
    <property type="term" value="P:proteolysis"/>
    <property type="evidence" value="ECO:0007669"/>
    <property type="project" value="UniProtKB-KW"/>
</dbReference>
<dbReference type="GO" id="GO:0046872">
    <property type="term" value="F:metal ion binding"/>
    <property type="evidence" value="ECO:0007669"/>
    <property type="project" value="InterPro"/>
</dbReference>
<dbReference type="PANTHER" id="PTHR43690:SF17">
    <property type="entry name" value="PROTEIN YHJJ"/>
    <property type="match status" value="1"/>
</dbReference>
<dbReference type="Pfam" id="PF05193">
    <property type="entry name" value="Peptidase_M16_C"/>
    <property type="match status" value="1"/>
</dbReference>
<reference evidence="10 11" key="1">
    <citation type="journal article" date="2014" name="Genome Announc.">
        <title>Genome Sequence and Methylome of Soil Bacterium Gemmatirosa kalamazoonensis KBS708T, a Member of the Rarely Cultivated Gemmatimonadetes Phylum.</title>
        <authorList>
            <person name="Debruyn J.M."/>
            <person name="Radosevich M."/>
            <person name="Wommack K.E."/>
            <person name="Polson S.W."/>
            <person name="Hauser L.J."/>
            <person name="Fawaz M.N."/>
            <person name="Korlach J."/>
            <person name="Tsai Y.C."/>
        </authorList>
    </citation>
    <scope>NUCLEOTIDE SEQUENCE [LARGE SCALE GENOMIC DNA]</scope>
    <source>
        <strain evidence="10 11">KBS708</strain>
    </source>
</reference>
<dbReference type="KEGG" id="gba:J421_0764"/>
<dbReference type="PANTHER" id="PTHR43690">
    <property type="entry name" value="NARDILYSIN"/>
    <property type="match status" value="1"/>
</dbReference>
<organism evidence="10 11">
    <name type="scientific">Gemmatirosa kalamazoonensis</name>
    <dbReference type="NCBI Taxonomy" id="861299"/>
    <lineage>
        <taxon>Bacteria</taxon>
        <taxon>Pseudomonadati</taxon>
        <taxon>Gemmatimonadota</taxon>
        <taxon>Gemmatimonadia</taxon>
        <taxon>Gemmatimonadales</taxon>
        <taxon>Gemmatimonadaceae</taxon>
        <taxon>Gemmatirosa</taxon>
    </lineage>
</organism>
<dbReference type="SUPFAM" id="SSF63411">
    <property type="entry name" value="LuxS/MPP-like metallohydrolase"/>
    <property type="match status" value="2"/>
</dbReference>
<keyword evidence="7" id="KW-0732">Signal</keyword>
<dbReference type="Proteomes" id="UP000019151">
    <property type="component" value="Chromosome"/>
</dbReference>
<evidence type="ECO:0000256" key="6">
    <source>
        <dbReference type="SAM" id="MobiDB-lite"/>
    </source>
</evidence>